<evidence type="ECO:0000256" key="2">
    <source>
        <dbReference type="ARBA" id="ARBA00022670"/>
    </source>
</evidence>
<evidence type="ECO:0000313" key="9">
    <source>
        <dbReference type="Proteomes" id="UP001235712"/>
    </source>
</evidence>
<dbReference type="PANTHER" id="PTHR43806">
    <property type="entry name" value="PEPTIDASE S8"/>
    <property type="match status" value="1"/>
</dbReference>
<gene>
    <name evidence="8" type="ORF">J2S57_005862</name>
</gene>
<dbReference type="SUPFAM" id="SSF52743">
    <property type="entry name" value="Subtilisin-like"/>
    <property type="match status" value="1"/>
</dbReference>
<evidence type="ECO:0000259" key="6">
    <source>
        <dbReference type="Pfam" id="PF00082"/>
    </source>
</evidence>
<dbReference type="InterPro" id="IPR023828">
    <property type="entry name" value="Peptidase_S8_Ser-AS"/>
</dbReference>
<dbReference type="InterPro" id="IPR040636">
    <property type="entry name" value="PatG_C"/>
</dbReference>
<dbReference type="PANTHER" id="PTHR43806:SF11">
    <property type="entry name" value="CEREVISIN-RELATED"/>
    <property type="match status" value="1"/>
</dbReference>
<dbReference type="EMBL" id="JAUSQZ010000001">
    <property type="protein sequence ID" value="MDP9830113.1"/>
    <property type="molecule type" value="Genomic_DNA"/>
</dbReference>
<evidence type="ECO:0000259" key="7">
    <source>
        <dbReference type="Pfam" id="PF18065"/>
    </source>
</evidence>
<accession>A0ABT9PBN6</accession>
<proteinExistence type="inferred from homology"/>
<dbReference type="InterPro" id="IPR000209">
    <property type="entry name" value="Peptidase_S8/S53_dom"/>
</dbReference>
<keyword evidence="4" id="KW-0720">Serine protease</keyword>
<evidence type="ECO:0000256" key="4">
    <source>
        <dbReference type="ARBA" id="ARBA00022825"/>
    </source>
</evidence>
<dbReference type="InterPro" id="IPR050131">
    <property type="entry name" value="Peptidase_S8_subtilisin-like"/>
</dbReference>
<comment type="caution">
    <text evidence="5">Lacks conserved residue(s) required for the propagation of feature annotation.</text>
</comment>
<feature type="domain" description="PatG C-terminal" evidence="7">
    <location>
        <begin position="478"/>
        <end position="583"/>
    </location>
</feature>
<evidence type="ECO:0000256" key="3">
    <source>
        <dbReference type="ARBA" id="ARBA00022801"/>
    </source>
</evidence>
<keyword evidence="9" id="KW-1185">Reference proteome</keyword>
<dbReference type="InterPro" id="IPR036852">
    <property type="entry name" value="Peptidase_S8/S53_dom_sf"/>
</dbReference>
<keyword evidence="2" id="KW-0645">Protease</keyword>
<evidence type="ECO:0000256" key="5">
    <source>
        <dbReference type="PROSITE-ProRule" id="PRU01240"/>
    </source>
</evidence>
<reference evidence="8 9" key="1">
    <citation type="submission" date="2023-07" db="EMBL/GenBank/DDBJ databases">
        <title>Sequencing the genomes of 1000 actinobacteria strains.</title>
        <authorList>
            <person name="Klenk H.-P."/>
        </authorList>
    </citation>
    <scope>NUCLEOTIDE SEQUENCE [LARGE SCALE GENOMIC DNA]</scope>
    <source>
        <strain evidence="8 9">DSM 44388</strain>
    </source>
</reference>
<feature type="domain" description="Peptidase S8/S53" evidence="6">
    <location>
        <begin position="24"/>
        <end position="261"/>
    </location>
</feature>
<dbReference type="PROSITE" id="PS51892">
    <property type="entry name" value="SUBTILASE"/>
    <property type="match status" value="1"/>
</dbReference>
<sequence length="589" mass="61999">MVAAADIPGLRDLWRETRGDPEIRIGLIEGVVDSSHEAFAGADLELIDPPWLAPTTVEDYLHRHGTFIASQIFGQGERPVPGVAPRCRGLVVTAGRDLHDLTDQLNLVRAFDTLMNAGVHVVHFGIALPSTSGAHVDLIRRAVASAEEAGVLVIAPAGNNYGEVQLSPSTLPTVLTVGAMDDDGQMYKFSNFGPRYRDHGIVAPGGNITGARPGGGTEVQKGTSCSTPIVTGVAGLLLSLQRRYGLAVDPPAVRQALIDTAVPIPAERCHGEPERGLSGLLDIPGAMRQVLSGSSSRGPMVDAPVAGSPGPPAAAAGERVTLSLTGVQEPGLVFALGKLGYDFGSPARKEAFAQRMPPVSTGRVVFPAQPDDVLQMAAHLRTVPGDITSLIWTTSQDHTPLYALEAVGAHPDEAHERLVALLEGQVAVAGRLCGRRVELLSGQVVPVVEVEAGRHLHGWSEEGLVRGALGAGAGNPAGLREFLARVRHDLRNPGVSGADRARNYAATNVVQAASVFTEAAAAGLVLDRIGVERSPYGRADHDCWDVCLSFFDPGNSRRQGRVFRLTIDVSDIQPVGLAPVRSWAGAMRA</sequence>
<evidence type="ECO:0008006" key="10">
    <source>
        <dbReference type="Google" id="ProtNLM"/>
    </source>
</evidence>
<dbReference type="Pfam" id="PF00082">
    <property type="entry name" value="Peptidase_S8"/>
    <property type="match status" value="1"/>
</dbReference>
<comment type="similarity">
    <text evidence="1 5">Belongs to the peptidase S8 family.</text>
</comment>
<dbReference type="Gene3D" id="3.40.50.200">
    <property type="entry name" value="Peptidase S8/S53 domain"/>
    <property type="match status" value="1"/>
</dbReference>
<dbReference type="PROSITE" id="PS00138">
    <property type="entry name" value="SUBTILASE_SER"/>
    <property type="match status" value="1"/>
</dbReference>
<name>A0ABT9PBN6_9ACTN</name>
<dbReference type="Proteomes" id="UP001235712">
    <property type="component" value="Unassembled WGS sequence"/>
</dbReference>
<protein>
    <recommendedName>
        <fullName evidence="10">Subtilase family protein</fullName>
    </recommendedName>
</protein>
<organism evidence="8 9">
    <name type="scientific">Kineosporia succinea</name>
    <dbReference type="NCBI Taxonomy" id="84632"/>
    <lineage>
        <taxon>Bacteria</taxon>
        <taxon>Bacillati</taxon>
        <taxon>Actinomycetota</taxon>
        <taxon>Actinomycetes</taxon>
        <taxon>Kineosporiales</taxon>
        <taxon>Kineosporiaceae</taxon>
        <taxon>Kineosporia</taxon>
    </lineage>
</organism>
<evidence type="ECO:0000256" key="1">
    <source>
        <dbReference type="ARBA" id="ARBA00011073"/>
    </source>
</evidence>
<evidence type="ECO:0000313" key="8">
    <source>
        <dbReference type="EMBL" id="MDP9830113.1"/>
    </source>
</evidence>
<dbReference type="RefSeq" id="WP_307248981.1">
    <property type="nucleotide sequence ID" value="NZ_JAUSQZ010000001.1"/>
</dbReference>
<comment type="caution">
    <text evidence="8">The sequence shown here is derived from an EMBL/GenBank/DDBJ whole genome shotgun (WGS) entry which is preliminary data.</text>
</comment>
<dbReference type="Pfam" id="PF18065">
    <property type="entry name" value="PatG_C"/>
    <property type="match status" value="1"/>
</dbReference>
<keyword evidence="3" id="KW-0378">Hydrolase</keyword>